<feature type="transmembrane region" description="Helical" evidence="11">
    <location>
        <begin position="401"/>
        <end position="422"/>
    </location>
</feature>
<dbReference type="Proteomes" id="UP000595374">
    <property type="component" value="Chromosome"/>
</dbReference>
<evidence type="ECO:0000313" key="12">
    <source>
        <dbReference type="EMBL" id="QQB13102.1"/>
    </source>
</evidence>
<dbReference type="InterPro" id="IPR023171">
    <property type="entry name" value="Na/H_antiporter_dom_sf"/>
</dbReference>
<keyword evidence="7 11" id="KW-0915">Sodium</keyword>
<dbReference type="InterPro" id="IPR004670">
    <property type="entry name" value="NhaA"/>
</dbReference>
<evidence type="ECO:0000256" key="11">
    <source>
        <dbReference type="HAMAP-Rule" id="MF_01844"/>
    </source>
</evidence>
<dbReference type="PANTHER" id="PTHR30341">
    <property type="entry name" value="SODIUM ION/PROTON ANTIPORTER NHAA-RELATED"/>
    <property type="match status" value="1"/>
</dbReference>
<dbReference type="PANTHER" id="PTHR30341:SF0">
    <property type="entry name" value="NA(+)_H(+) ANTIPORTER NHAA"/>
    <property type="match status" value="1"/>
</dbReference>
<feature type="transmembrane region" description="Helical" evidence="11">
    <location>
        <begin position="75"/>
        <end position="93"/>
    </location>
</feature>
<evidence type="ECO:0000256" key="2">
    <source>
        <dbReference type="ARBA" id="ARBA00022448"/>
    </source>
</evidence>
<feature type="transmembrane region" description="Helical" evidence="11">
    <location>
        <begin position="331"/>
        <end position="355"/>
    </location>
</feature>
<keyword evidence="9 11" id="KW-0472">Membrane</keyword>
<dbReference type="RefSeq" id="WP_198498329.1">
    <property type="nucleotide sequence ID" value="NZ_CP065989.1"/>
</dbReference>
<feature type="transmembrane region" description="Helical" evidence="11">
    <location>
        <begin position="367"/>
        <end position="389"/>
    </location>
</feature>
<feature type="transmembrane region" description="Helical" evidence="11">
    <location>
        <begin position="174"/>
        <end position="194"/>
    </location>
</feature>
<evidence type="ECO:0000256" key="5">
    <source>
        <dbReference type="ARBA" id="ARBA00022692"/>
    </source>
</evidence>
<keyword evidence="5 11" id="KW-0812">Transmembrane</keyword>
<name>A0A7T4DH67_9MICO</name>
<protein>
    <recommendedName>
        <fullName evidence="11">Na(+)/H(+) antiporter NhaA</fullName>
    </recommendedName>
    <alternativeName>
        <fullName evidence="11">Sodium/proton antiporter NhaA</fullName>
    </alternativeName>
</protein>
<dbReference type="EMBL" id="CP065989">
    <property type="protein sequence ID" value="QQB13102.1"/>
    <property type="molecule type" value="Genomic_DNA"/>
</dbReference>
<comment type="catalytic activity">
    <reaction evidence="11">
        <text>Na(+)(in) + 2 H(+)(out) = Na(+)(out) + 2 H(+)(in)</text>
        <dbReference type="Rhea" id="RHEA:29251"/>
        <dbReference type="ChEBI" id="CHEBI:15378"/>
        <dbReference type="ChEBI" id="CHEBI:29101"/>
    </reaction>
</comment>
<evidence type="ECO:0000256" key="8">
    <source>
        <dbReference type="ARBA" id="ARBA00023065"/>
    </source>
</evidence>
<feature type="transmembrane region" description="Helical" evidence="11">
    <location>
        <begin position="247"/>
        <end position="264"/>
    </location>
</feature>
<evidence type="ECO:0000256" key="7">
    <source>
        <dbReference type="ARBA" id="ARBA00023053"/>
    </source>
</evidence>
<comment type="subcellular location">
    <subcellularLocation>
        <location evidence="1">Cell inner membrane</location>
        <topology evidence="1">Multi-pass membrane protein</topology>
    </subcellularLocation>
    <subcellularLocation>
        <location evidence="11">Cell membrane</location>
        <topology evidence="11">Multi-pass membrane protein</topology>
    </subcellularLocation>
</comment>
<dbReference type="GO" id="GO:0006885">
    <property type="term" value="P:regulation of pH"/>
    <property type="evidence" value="ECO:0007669"/>
    <property type="project" value="UniProtKB-UniRule"/>
</dbReference>
<organism evidence="12 13">
    <name type="scientific">Brevibacterium casei</name>
    <dbReference type="NCBI Taxonomy" id="33889"/>
    <lineage>
        <taxon>Bacteria</taxon>
        <taxon>Bacillati</taxon>
        <taxon>Actinomycetota</taxon>
        <taxon>Actinomycetes</taxon>
        <taxon>Micrococcales</taxon>
        <taxon>Brevibacteriaceae</taxon>
        <taxon>Brevibacterium</taxon>
    </lineage>
</organism>
<feature type="transmembrane region" description="Helical" evidence="11">
    <location>
        <begin position="113"/>
        <end position="133"/>
    </location>
</feature>
<evidence type="ECO:0000256" key="1">
    <source>
        <dbReference type="ARBA" id="ARBA00004429"/>
    </source>
</evidence>
<accession>A0A7T4DH67</accession>
<dbReference type="NCBIfam" id="TIGR00773">
    <property type="entry name" value="NhaA"/>
    <property type="match status" value="1"/>
</dbReference>
<keyword evidence="6 11" id="KW-1133">Transmembrane helix</keyword>
<dbReference type="AlphaFoldDB" id="A0A7T4DH67"/>
<evidence type="ECO:0000256" key="6">
    <source>
        <dbReference type="ARBA" id="ARBA00022989"/>
    </source>
</evidence>
<feature type="transmembrane region" description="Helical" evidence="11">
    <location>
        <begin position="33"/>
        <end position="55"/>
    </location>
</feature>
<comment type="similarity">
    <text evidence="11">Belongs to the NhaA Na(+)/H(+) (TC 2.A.33) antiporter family.</text>
</comment>
<sequence length="447" mass="46480">MSSAVPNPTDPTPSTLTARPARERLARVLKHDAVGGILLLAATAAALIIANSPAADWYETVRSTKFGPEALKLNLSASSWASDGLLAIFFFVVGLELKEEFVAGKLRNPKTAAVPVAAAVGGVAIPSLLYVLVNLNSGGSALSGWAIPAATDIAFAVAIIAMVGKFLPPSLRTFLLTLAVVDDLLAIAIIAIFYTDDLSWLPLGLALLPLLAFAVAVQRGIHAWWLLFPLAFATWTLVHAAGIHATIAGVLLGFMVPVAAKRHGGRRTGDQRGFHAHDGIHGTEGHGPAAQFADKWSIPSAVIAVPIFAFFAAGVNVGGLSGLAESLGSPVALGIMLGLVVGKPLGITLATFLITRVRGFSLDRTMQWVDVVGVSCLAGVGFTVSLLIGDLSFGADDPRAQVVKVGVLFGSLLAALLGAVWLSVRNRHYRILAAHVDAGTRTTAAQD</sequence>
<keyword evidence="4 11" id="KW-1003">Cell membrane</keyword>
<feature type="transmembrane region" description="Helical" evidence="11">
    <location>
        <begin position="200"/>
        <end position="217"/>
    </location>
</feature>
<feature type="transmembrane region" description="Helical" evidence="11">
    <location>
        <begin position="301"/>
        <end position="319"/>
    </location>
</feature>
<dbReference type="Pfam" id="PF06965">
    <property type="entry name" value="Na_H_antiport_1"/>
    <property type="match status" value="1"/>
</dbReference>
<dbReference type="GO" id="GO:0015385">
    <property type="term" value="F:sodium:proton antiporter activity"/>
    <property type="evidence" value="ECO:0007669"/>
    <property type="project" value="UniProtKB-UniRule"/>
</dbReference>
<evidence type="ECO:0000256" key="4">
    <source>
        <dbReference type="ARBA" id="ARBA00022475"/>
    </source>
</evidence>
<proteinExistence type="inferred from homology"/>
<dbReference type="HAMAP" id="MF_01844">
    <property type="entry name" value="NhaA"/>
    <property type="match status" value="1"/>
</dbReference>
<evidence type="ECO:0000256" key="10">
    <source>
        <dbReference type="ARBA" id="ARBA00023201"/>
    </source>
</evidence>
<evidence type="ECO:0000313" key="13">
    <source>
        <dbReference type="Proteomes" id="UP000595374"/>
    </source>
</evidence>
<comment type="function">
    <text evidence="11">Na(+)/H(+) antiporter that extrudes sodium in exchange for external protons.</text>
</comment>
<keyword evidence="3 11" id="KW-0050">Antiport</keyword>
<evidence type="ECO:0000256" key="3">
    <source>
        <dbReference type="ARBA" id="ARBA00022449"/>
    </source>
</evidence>
<keyword evidence="2 11" id="KW-0813">Transport</keyword>
<keyword evidence="8 11" id="KW-0406">Ion transport</keyword>
<feature type="transmembrane region" description="Helical" evidence="11">
    <location>
        <begin position="145"/>
        <end position="167"/>
    </location>
</feature>
<dbReference type="Gene3D" id="1.20.1530.10">
    <property type="entry name" value="Na+/H+ antiporter like domain"/>
    <property type="match status" value="1"/>
</dbReference>
<evidence type="ECO:0000256" key="9">
    <source>
        <dbReference type="ARBA" id="ARBA00023136"/>
    </source>
</evidence>
<keyword evidence="10 11" id="KW-0739">Sodium transport</keyword>
<dbReference type="GO" id="GO:0005886">
    <property type="term" value="C:plasma membrane"/>
    <property type="evidence" value="ECO:0007669"/>
    <property type="project" value="UniProtKB-SubCell"/>
</dbReference>
<reference evidence="12 13" key="1">
    <citation type="submission" date="2020-12" db="EMBL/GenBank/DDBJ databases">
        <title>FDA dAtabase for Regulatory Grade micrObial Sequences (FDA-ARGOS): Supporting development and validation of Infectious Disease Dx tests.</title>
        <authorList>
            <person name="Sproer C."/>
            <person name="Gronow S."/>
            <person name="Severitt S."/>
            <person name="Schroder I."/>
            <person name="Tallon L."/>
            <person name="Sadzewicz L."/>
            <person name="Zhao X."/>
            <person name="Boylan J."/>
            <person name="Ott S."/>
            <person name="Bowen H."/>
            <person name="Vavikolanu K."/>
            <person name="Mehta A."/>
            <person name="Aluvathingal J."/>
            <person name="Nadendla S."/>
            <person name="Lowell S."/>
            <person name="Myers T."/>
            <person name="Yan Y."/>
            <person name="Sichtig H."/>
        </authorList>
    </citation>
    <scope>NUCLEOTIDE SEQUENCE [LARGE SCALE GENOMIC DNA]</scope>
    <source>
        <strain evidence="12 13">FDAARGOS_990</strain>
    </source>
</reference>
<gene>
    <name evidence="11 12" type="primary">nhaA</name>
    <name evidence="12" type="ORF">I6H47_09520</name>
</gene>